<gene>
    <name evidence="1" type="ORF">Psuf_065170</name>
</gene>
<evidence type="ECO:0000313" key="2">
    <source>
        <dbReference type="Proteomes" id="UP000503011"/>
    </source>
</evidence>
<accession>A0A6F8YSW5</accession>
<organism evidence="1 2">
    <name type="scientific">Phytohabitans suffuscus</name>
    <dbReference type="NCBI Taxonomy" id="624315"/>
    <lineage>
        <taxon>Bacteria</taxon>
        <taxon>Bacillati</taxon>
        <taxon>Actinomycetota</taxon>
        <taxon>Actinomycetes</taxon>
        <taxon>Micromonosporales</taxon>
        <taxon>Micromonosporaceae</taxon>
    </lineage>
</organism>
<evidence type="ECO:0000313" key="1">
    <source>
        <dbReference type="EMBL" id="BCB89204.1"/>
    </source>
</evidence>
<dbReference type="Proteomes" id="UP000503011">
    <property type="component" value="Chromosome"/>
</dbReference>
<proteinExistence type="predicted"/>
<name>A0A6F8YSW5_9ACTN</name>
<dbReference type="EMBL" id="AP022871">
    <property type="protein sequence ID" value="BCB89204.1"/>
    <property type="molecule type" value="Genomic_DNA"/>
</dbReference>
<dbReference type="AlphaFoldDB" id="A0A6F8YSW5"/>
<protein>
    <submittedName>
        <fullName evidence="1">Uncharacterized protein</fullName>
    </submittedName>
</protein>
<keyword evidence="2" id="KW-1185">Reference proteome</keyword>
<sequence length="62" mass="7007">MHHRGNRTVNGTIASRVPKTVIKAKCARYLQRGKPAHRTRLVNHSDHTIIATYGAEYRGIVQ</sequence>
<reference evidence="1 2" key="1">
    <citation type="submission" date="2020-03" db="EMBL/GenBank/DDBJ databases">
        <title>Whole genome shotgun sequence of Phytohabitans suffuscus NBRC 105367.</title>
        <authorList>
            <person name="Komaki H."/>
            <person name="Tamura T."/>
        </authorList>
    </citation>
    <scope>NUCLEOTIDE SEQUENCE [LARGE SCALE GENOMIC DNA]</scope>
    <source>
        <strain evidence="1 2">NBRC 105367</strain>
    </source>
</reference>
<reference evidence="1 2" key="2">
    <citation type="submission" date="2020-03" db="EMBL/GenBank/DDBJ databases">
        <authorList>
            <person name="Ichikawa N."/>
            <person name="Kimura A."/>
            <person name="Kitahashi Y."/>
            <person name="Uohara A."/>
        </authorList>
    </citation>
    <scope>NUCLEOTIDE SEQUENCE [LARGE SCALE GENOMIC DNA]</scope>
    <source>
        <strain evidence="1 2">NBRC 105367</strain>
    </source>
</reference>
<dbReference type="KEGG" id="psuu:Psuf_065170"/>